<evidence type="ECO:0000256" key="2">
    <source>
        <dbReference type="SAM" id="SignalP"/>
    </source>
</evidence>
<organism evidence="4">
    <name type="scientific">Caldithrix abyssi</name>
    <dbReference type="NCBI Taxonomy" id="187145"/>
    <lineage>
        <taxon>Bacteria</taxon>
        <taxon>Pseudomonadati</taxon>
        <taxon>Calditrichota</taxon>
        <taxon>Calditrichia</taxon>
        <taxon>Calditrichales</taxon>
        <taxon>Calditrichaceae</taxon>
        <taxon>Caldithrix</taxon>
    </lineage>
</organism>
<proteinExistence type="predicted"/>
<feature type="chain" id="PRO_5030583347" description="Peptidase MA-like domain-containing protein" evidence="2">
    <location>
        <begin position="29"/>
        <end position="308"/>
    </location>
</feature>
<evidence type="ECO:0000259" key="3">
    <source>
        <dbReference type="Pfam" id="PF13485"/>
    </source>
</evidence>
<name>A0A7V1LL62_CALAY</name>
<dbReference type="Pfam" id="PF13485">
    <property type="entry name" value="Peptidase_MA_2"/>
    <property type="match status" value="1"/>
</dbReference>
<accession>A0A7V1LL62</accession>
<feature type="signal peptide" evidence="2">
    <location>
        <begin position="1"/>
        <end position="28"/>
    </location>
</feature>
<comment type="caution">
    <text evidence="4">The sequence shown here is derived from an EMBL/GenBank/DDBJ whole genome shotgun (WGS) entry which is preliminary data.</text>
</comment>
<sequence length="308" mass="36434">MKNILLYFAKITKFALLCFVLCSLSLKAQTATRTYEGFLVFHYPLKQQALMDELVKKTKLRLDGIRTFFETDSIEPVQIYFTRFEKTYQSFTQKGLPEWSQAVAIASRRTVIIKMTTADEIQRLPEVFIHELVHIFLYDYAHADIPVWIHEGIAQKLSKTQLTLDEKLRIGNALAGNYIIPFEEMDSLLTFGKVKADLAYSLAYTGIDYLMHEYGRDKVRRLLYDWDNRKDYDGNFLAVFGSDYIDFEINWYRWLNDRFRWMVLLNVENIVLFIFVLLLVAAFLAVKRRNYKKRAYWEAMEETDAEDF</sequence>
<keyword evidence="2" id="KW-0732">Signal</keyword>
<keyword evidence="1" id="KW-0812">Transmembrane</keyword>
<keyword evidence="1" id="KW-1133">Transmembrane helix</keyword>
<evidence type="ECO:0000313" key="4">
    <source>
        <dbReference type="EMBL" id="HED09532.1"/>
    </source>
</evidence>
<reference evidence="4" key="1">
    <citation type="journal article" date="2020" name="mSystems">
        <title>Genome- and Community-Level Interaction Insights into Carbon Utilization and Element Cycling Functions of Hydrothermarchaeota in Hydrothermal Sediment.</title>
        <authorList>
            <person name="Zhou Z."/>
            <person name="Liu Y."/>
            <person name="Xu W."/>
            <person name="Pan J."/>
            <person name="Luo Z.H."/>
            <person name="Li M."/>
        </authorList>
    </citation>
    <scope>NUCLEOTIDE SEQUENCE [LARGE SCALE GENOMIC DNA]</scope>
    <source>
        <strain evidence="4">HyVt-456</strain>
    </source>
</reference>
<dbReference type="AlphaFoldDB" id="A0A7V1LL62"/>
<dbReference type="EMBL" id="DRLD01000068">
    <property type="protein sequence ID" value="HED09532.1"/>
    <property type="molecule type" value="Genomic_DNA"/>
</dbReference>
<gene>
    <name evidence="4" type="ORF">ENJ10_02495</name>
</gene>
<evidence type="ECO:0000256" key="1">
    <source>
        <dbReference type="SAM" id="Phobius"/>
    </source>
</evidence>
<dbReference type="Proteomes" id="UP000886005">
    <property type="component" value="Unassembled WGS sequence"/>
</dbReference>
<protein>
    <recommendedName>
        <fullName evidence="3">Peptidase MA-like domain-containing protein</fullName>
    </recommendedName>
</protein>
<dbReference type="InterPro" id="IPR039568">
    <property type="entry name" value="Peptidase_MA-like_dom"/>
</dbReference>
<feature type="domain" description="Peptidase MA-like" evidence="3">
    <location>
        <begin position="75"/>
        <end position="256"/>
    </location>
</feature>
<keyword evidence="1" id="KW-0472">Membrane</keyword>
<feature type="transmembrane region" description="Helical" evidence="1">
    <location>
        <begin position="261"/>
        <end position="286"/>
    </location>
</feature>